<dbReference type="PROSITE" id="PS50850">
    <property type="entry name" value="MFS"/>
    <property type="match status" value="1"/>
</dbReference>
<proteinExistence type="predicted"/>
<name>A0ABR0EFI8_ZASCE</name>
<evidence type="ECO:0000256" key="3">
    <source>
        <dbReference type="ARBA" id="ARBA00022989"/>
    </source>
</evidence>
<evidence type="ECO:0000259" key="7">
    <source>
        <dbReference type="PROSITE" id="PS50850"/>
    </source>
</evidence>
<evidence type="ECO:0000256" key="5">
    <source>
        <dbReference type="SAM" id="MobiDB-lite"/>
    </source>
</evidence>
<accession>A0ABR0EFI8</accession>
<feature type="transmembrane region" description="Helical" evidence="6">
    <location>
        <begin position="465"/>
        <end position="483"/>
    </location>
</feature>
<feature type="domain" description="Major facilitator superfamily (MFS) profile" evidence="7">
    <location>
        <begin position="81"/>
        <end position="558"/>
    </location>
</feature>
<feature type="transmembrane region" description="Helical" evidence="6">
    <location>
        <begin position="401"/>
        <end position="420"/>
    </location>
</feature>
<feature type="transmembrane region" description="Helical" evidence="6">
    <location>
        <begin position="495"/>
        <end position="521"/>
    </location>
</feature>
<evidence type="ECO:0000313" key="8">
    <source>
        <dbReference type="EMBL" id="KAK4499968.1"/>
    </source>
</evidence>
<keyword evidence="3 6" id="KW-1133">Transmembrane helix</keyword>
<dbReference type="PANTHER" id="PTHR23502:SF160">
    <property type="entry name" value="MAJOR FACILITATOR SUPERFAMILY (MFS) PROFILE DOMAIN-CONTAINING PROTEIN-RELATED"/>
    <property type="match status" value="1"/>
</dbReference>
<evidence type="ECO:0000256" key="6">
    <source>
        <dbReference type="SAM" id="Phobius"/>
    </source>
</evidence>
<dbReference type="Pfam" id="PF07690">
    <property type="entry name" value="MFS_1"/>
    <property type="match status" value="1"/>
</dbReference>
<dbReference type="InterPro" id="IPR011701">
    <property type="entry name" value="MFS"/>
</dbReference>
<feature type="transmembrane region" description="Helical" evidence="6">
    <location>
        <begin position="206"/>
        <end position="226"/>
    </location>
</feature>
<protein>
    <recommendedName>
        <fullName evidence="7">Major facilitator superfamily (MFS) profile domain-containing protein</fullName>
    </recommendedName>
</protein>
<keyword evidence="9" id="KW-1185">Reference proteome</keyword>
<evidence type="ECO:0000256" key="1">
    <source>
        <dbReference type="ARBA" id="ARBA00004141"/>
    </source>
</evidence>
<evidence type="ECO:0000256" key="4">
    <source>
        <dbReference type="ARBA" id="ARBA00023136"/>
    </source>
</evidence>
<reference evidence="8 9" key="1">
    <citation type="journal article" date="2023" name="G3 (Bethesda)">
        <title>A chromosome-level genome assembly of Zasmidium syzygii isolated from banana leaves.</title>
        <authorList>
            <person name="van Westerhoven A.C."/>
            <person name="Mehrabi R."/>
            <person name="Talebi R."/>
            <person name="Steentjes M.B.F."/>
            <person name="Corcolon B."/>
            <person name="Chong P.A."/>
            <person name="Kema G.H.J."/>
            <person name="Seidl M.F."/>
        </authorList>
    </citation>
    <scope>NUCLEOTIDE SEQUENCE [LARGE SCALE GENOMIC DNA]</scope>
    <source>
        <strain evidence="8 9">P124</strain>
    </source>
</reference>
<dbReference type="Gene3D" id="1.20.1250.20">
    <property type="entry name" value="MFS general substrate transporter like domains"/>
    <property type="match status" value="1"/>
</dbReference>
<organism evidence="8 9">
    <name type="scientific">Zasmidium cellare</name>
    <name type="common">Wine cellar mold</name>
    <name type="synonym">Racodium cellare</name>
    <dbReference type="NCBI Taxonomy" id="395010"/>
    <lineage>
        <taxon>Eukaryota</taxon>
        <taxon>Fungi</taxon>
        <taxon>Dikarya</taxon>
        <taxon>Ascomycota</taxon>
        <taxon>Pezizomycotina</taxon>
        <taxon>Dothideomycetes</taxon>
        <taxon>Dothideomycetidae</taxon>
        <taxon>Mycosphaerellales</taxon>
        <taxon>Mycosphaerellaceae</taxon>
        <taxon>Zasmidium</taxon>
    </lineage>
</organism>
<feature type="transmembrane region" description="Helical" evidence="6">
    <location>
        <begin position="238"/>
        <end position="255"/>
    </location>
</feature>
<comment type="subcellular location">
    <subcellularLocation>
        <location evidence="1">Membrane</location>
        <topology evidence="1">Multi-pass membrane protein</topology>
    </subcellularLocation>
</comment>
<evidence type="ECO:0000256" key="2">
    <source>
        <dbReference type="ARBA" id="ARBA00022692"/>
    </source>
</evidence>
<dbReference type="PANTHER" id="PTHR23502">
    <property type="entry name" value="MAJOR FACILITATOR SUPERFAMILY"/>
    <property type="match status" value="1"/>
</dbReference>
<dbReference type="Proteomes" id="UP001305779">
    <property type="component" value="Unassembled WGS sequence"/>
</dbReference>
<feature type="region of interest" description="Disordered" evidence="5">
    <location>
        <begin position="1"/>
        <end position="29"/>
    </location>
</feature>
<feature type="transmembrane region" description="Helical" evidence="6">
    <location>
        <begin position="354"/>
        <end position="374"/>
    </location>
</feature>
<sequence>MTEQQPLTAFGIQEPPLAQQNRVGSRLASGIDRASKGASLAAHQTRSLFGLERQGPAEPTPPESNDPNDPRNWSEKQKHITYLTICLFSFMANVNASNFTVAVVPLTQAFKINATQATALTALNVLTFGLGNLLWVPLMRVIGKRPVYLLSLLILIATNAWSCTARSWGSLLAARMCSGIGASAADATVPSVVSDLWPIDKRGRKMMFFAVALGSGIFLGPIINAWVVQLHGWRWSPGWMAIVFSLIFLLALLLIHETEYRKERTHHQPEWIPPKRKFTCYLSLKLGLEPHQPGKRFLATLKDILTMTLYPQLIWSALLVGVFVGWTIIIQVTLGQNFSNPRGTYRWPLGITGLMHFSGWIGAMLSYFAGGWLLDRMYRGRKLRAERKGTLKPGPQPQFRLPGLIIPFLLAPAGLLVYGTSLAKQSPWPGYAVGYALHSFGFVAVSNFATTYLVDCFTQHGGESLVSFFIIRNAIAVLCSFEVQSWLSASGAKGMFGIMAAIEWVVLAWGVVMWFGAGWLGRWTERFGPMKRVGEERGSGQRGSGTGNGMPVRRQEVV</sequence>
<keyword evidence="4 6" id="KW-0472">Membrane</keyword>
<feature type="transmembrane region" description="Helical" evidence="6">
    <location>
        <begin position="116"/>
        <end position="135"/>
    </location>
</feature>
<keyword evidence="2 6" id="KW-0812">Transmembrane</keyword>
<dbReference type="EMBL" id="JAXOVC010000006">
    <property type="protein sequence ID" value="KAK4499968.1"/>
    <property type="molecule type" value="Genomic_DNA"/>
</dbReference>
<comment type="caution">
    <text evidence="8">The sequence shown here is derived from an EMBL/GenBank/DDBJ whole genome shotgun (WGS) entry which is preliminary data.</text>
</comment>
<dbReference type="InterPro" id="IPR020846">
    <property type="entry name" value="MFS_dom"/>
</dbReference>
<gene>
    <name evidence="8" type="ORF">PRZ48_008154</name>
</gene>
<feature type="transmembrane region" description="Helical" evidence="6">
    <location>
        <begin position="80"/>
        <end position="104"/>
    </location>
</feature>
<evidence type="ECO:0000313" key="9">
    <source>
        <dbReference type="Proteomes" id="UP001305779"/>
    </source>
</evidence>
<feature type="region of interest" description="Disordered" evidence="5">
    <location>
        <begin position="49"/>
        <end position="73"/>
    </location>
</feature>
<dbReference type="InterPro" id="IPR036259">
    <property type="entry name" value="MFS_trans_sf"/>
</dbReference>
<dbReference type="SUPFAM" id="SSF103473">
    <property type="entry name" value="MFS general substrate transporter"/>
    <property type="match status" value="1"/>
</dbReference>
<feature type="transmembrane region" description="Helical" evidence="6">
    <location>
        <begin position="432"/>
        <end position="453"/>
    </location>
</feature>
<feature type="transmembrane region" description="Helical" evidence="6">
    <location>
        <begin position="313"/>
        <end position="334"/>
    </location>
</feature>